<dbReference type="AlphaFoldDB" id="A0ABD2QJ09"/>
<keyword evidence="1" id="KW-1133">Transmembrane helix</keyword>
<protein>
    <submittedName>
        <fullName evidence="2">Uncharacterized protein</fullName>
    </submittedName>
</protein>
<proteinExistence type="predicted"/>
<dbReference type="Proteomes" id="UP001626550">
    <property type="component" value="Unassembled WGS sequence"/>
</dbReference>
<dbReference type="SUPFAM" id="SSF81411">
    <property type="entry name" value="Mitochondrial cytochrome c oxidase subunit VIa"/>
    <property type="match status" value="1"/>
</dbReference>
<feature type="transmembrane region" description="Helical" evidence="1">
    <location>
        <begin position="20"/>
        <end position="53"/>
    </location>
</feature>
<accession>A0ABD2QJ09</accession>
<name>A0ABD2QJ09_9PLAT</name>
<reference evidence="2 3" key="1">
    <citation type="submission" date="2024-11" db="EMBL/GenBank/DDBJ databases">
        <title>Adaptive evolution of stress response genes in parasites aligns with host niche diversity.</title>
        <authorList>
            <person name="Hahn C."/>
            <person name="Resl P."/>
        </authorList>
    </citation>
    <scope>NUCLEOTIDE SEQUENCE [LARGE SCALE GENOMIC DNA]</scope>
    <source>
        <strain evidence="2">EGGRZ-B1_66</strain>
        <tissue evidence="2">Body</tissue>
    </source>
</reference>
<keyword evidence="1" id="KW-0812">Transmembrane</keyword>
<dbReference type="EMBL" id="JBJKFK010000129">
    <property type="protein sequence ID" value="KAL3319516.1"/>
    <property type="molecule type" value="Genomic_DNA"/>
</dbReference>
<dbReference type="Gene3D" id="4.10.95.10">
    <property type="entry name" value="Cytochrome c oxidase, subunit VIa"/>
    <property type="match status" value="1"/>
</dbReference>
<keyword evidence="3" id="KW-1185">Reference proteome</keyword>
<sequence>MSTTQFHRVSPQSIDLTLCFAFYSLFLLFLAARIVYHCVTPIVLVANVWAYFFTQRKEHERKEREKENPPVHMKPYPRTLKPFPWGDGKTHFFPAMRKYWGFDP</sequence>
<dbReference type="InterPro" id="IPR036418">
    <property type="entry name" value="Cyt_c_oxidase_su6a_sf"/>
</dbReference>
<organism evidence="2 3">
    <name type="scientific">Cichlidogyrus casuarinus</name>
    <dbReference type="NCBI Taxonomy" id="1844966"/>
    <lineage>
        <taxon>Eukaryota</taxon>
        <taxon>Metazoa</taxon>
        <taxon>Spiralia</taxon>
        <taxon>Lophotrochozoa</taxon>
        <taxon>Platyhelminthes</taxon>
        <taxon>Monogenea</taxon>
        <taxon>Monopisthocotylea</taxon>
        <taxon>Dactylogyridea</taxon>
        <taxon>Ancyrocephalidae</taxon>
        <taxon>Cichlidogyrus</taxon>
    </lineage>
</organism>
<evidence type="ECO:0000256" key="1">
    <source>
        <dbReference type="SAM" id="Phobius"/>
    </source>
</evidence>
<gene>
    <name evidence="2" type="ORF">Ciccas_001813</name>
</gene>
<evidence type="ECO:0000313" key="2">
    <source>
        <dbReference type="EMBL" id="KAL3319516.1"/>
    </source>
</evidence>
<evidence type="ECO:0000313" key="3">
    <source>
        <dbReference type="Proteomes" id="UP001626550"/>
    </source>
</evidence>
<comment type="caution">
    <text evidence="2">The sequence shown here is derived from an EMBL/GenBank/DDBJ whole genome shotgun (WGS) entry which is preliminary data.</text>
</comment>
<keyword evidence="1" id="KW-0472">Membrane</keyword>